<dbReference type="InterPro" id="IPR050616">
    <property type="entry name" value="CPA3_Na-H_Antiporter_A"/>
</dbReference>
<gene>
    <name evidence="15" type="ORF">H1W37_04455</name>
</gene>
<dbReference type="Pfam" id="PF20501">
    <property type="entry name" value="MbhE"/>
    <property type="match status" value="1"/>
</dbReference>
<comment type="subcellular location">
    <subcellularLocation>
        <location evidence="1">Cell membrane</location>
        <topology evidence="1">Multi-pass membrane protein</topology>
    </subcellularLocation>
    <subcellularLocation>
        <location evidence="9">Membrane</location>
        <topology evidence="9">Multi-pass membrane protein</topology>
    </subcellularLocation>
</comment>
<dbReference type="AlphaFoldDB" id="A0A838XVL8"/>
<feature type="transmembrane region" description="Helical" evidence="10">
    <location>
        <begin position="606"/>
        <end position="625"/>
    </location>
</feature>
<feature type="transmembrane region" description="Helical" evidence="10">
    <location>
        <begin position="167"/>
        <end position="191"/>
    </location>
</feature>
<evidence type="ECO:0000313" key="15">
    <source>
        <dbReference type="EMBL" id="MBA4610890.1"/>
    </source>
</evidence>
<evidence type="ECO:0000259" key="13">
    <source>
        <dbReference type="Pfam" id="PF13244"/>
    </source>
</evidence>
<feature type="transmembrane region" description="Helical" evidence="10">
    <location>
        <begin position="273"/>
        <end position="296"/>
    </location>
</feature>
<evidence type="ECO:0000256" key="10">
    <source>
        <dbReference type="SAM" id="Phobius"/>
    </source>
</evidence>
<feature type="transmembrane region" description="Helical" evidence="10">
    <location>
        <begin position="656"/>
        <end position="678"/>
    </location>
</feature>
<keyword evidence="2" id="KW-0813">Transport</keyword>
<keyword evidence="16" id="KW-1185">Reference proteome</keyword>
<comment type="caution">
    <text evidence="15">The sequence shown here is derived from an EMBL/GenBank/DDBJ whole genome shotgun (WGS) entry which is preliminary data.</text>
</comment>
<feature type="transmembrane region" description="Helical" evidence="10">
    <location>
        <begin position="632"/>
        <end position="650"/>
    </location>
</feature>
<feature type="domain" description="NADH-Ubiquinone oxidoreductase (complex I) chain 5 N-terminal" evidence="12">
    <location>
        <begin position="72"/>
        <end position="116"/>
    </location>
</feature>
<dbReference type="InterPro" id="IPR025383">
    <property type="entry name" value="MrpA_C/MbhD"/>
</dbReference>
<feature type="transmembrane region" description="Helical" evidence="10">
    <location>
        <begin position="506"/>
        <end position="525"/>
    </location>
</feature>
<keyword evidence="6 10" id="KW-1133">Transmembrane helix</keyword>
<dbReference type="PANTHER" id="PTHR43373">
    <property type="entry name" value="NA(+)/H(+) ANTIPORTER SUBUNIT"/>
    <property type="match status" value="1"/>
</dbReference>
<keyword evidence="7" id="KW-0406">Ion transport</keyword>
<dbReference type="EMBL" id="JACEON010000003">
    <property type="protein sequence ID" value="MBA4610890.1"/>
    <property type="molecule type" value="Genomic_DNA"/>
</dbReference>
<feature type="transmembrane region" description="Helical" evidence="10">
    <location>
        <begin position="211"/>
        <end position="236"/>
    </location>
</feature>
<evidence type="ECO:0000313" key="16">
    <source>
        <dbReference type="Proteomes" id="UP000559404"/>
    </source>
</evidence>
<dbReference type="InterPro" id="IPR001516">
    <property type="entry name" value="Proton_antipo_N"/>
</dbReference>
<dbReference type="RefSeq" id="WP_181759083.1">
    <property type="nucleotide sequence ID" value="NZ_BMCR01000004.1"/>
</dbReference>
<dbReference type="Pfam" id="PF00662">
    <property type="entry name" value="Proton_antipo_N"/>
    <property type="match status" value="1"/>
</dbReference>
<name>A0A838XVL8_9HYPH</name>
<feature type="transmembrane region" description="Helical" evidence="10">
    <location>
        <begin position="412"/>
        <end position="433"/>
    </location>
</feature>
<feature type="transmembrane region" description="Helical" evidence="10">
    <location>
        <begin position="34"/>
        <end position="54"/>
    </location>
</feature>
<feature type="transmembrane region" description="Helical" evidence="10">
    <location>
        <begin position="74"/>
        <end position="101"/>
    </location>
</feature>
<dbReference type="InterPro" id="IPR046806">
    <property type="entry name" value="MrpA_C/MbhE"/>
</dbReference>
<keyword evidence="3" id="KW-0050">Antiport</keyword>
<dbReference type="Pfam" id="PF13244">
    <property type="entry name" value="MbhD"/>
    <property type="match status" value="1"/>
</dbReference>
<evidence type="ECO:0000256" key="2">
    <source>
        <dbReference type="ARBA" id="ARBA00022448"/>
    </source>
</evidence>
<feature type="transmembrane region" description="Helical" evidence="10">
    <location>
        <begin position="373"/>
        <end position="392"/>
    </location>
</feature>
<dbReference type="InterPro" id="IPR042106">
    <property type="entry name" value="Nuo/plastoQ_OxRdtase_6_NuoJ"/>
</dbReference>
<dbReference type="PRINTS" id="PR01434">
    <property type="entry name" value="NADHDHGNASE5"/>
</dbReference>
<evidence type="ECO:0000256" key="7">
    <source>
        <dbReference type="ARBA" id="ARBA00023065"/>
    </source>
</evidence>
<dbReference type="GO" id="GO:0015297">
    <property type="term" value="F:antiporter activity"/>
    <property type="evidence" value="ECO:0007669"/>
    <property type="project" value="UniProtKB-KW"/>
</dbReference>
<evidence type="ECO:0000256" key="6">
    <source>
        <dbReference type="ARBA" id="ARBA00022989"/>
    </source>
</evidence>
<keyword evidence="4" id="KW-1003">Cell membrane</keyword>
<keyword evidence="8 10" id="KW-0472">Membrane</keyword>
<feature type="transmembrane region" description="Helical" evidence="10">
    <location>
        <begin position="6"/>
        <end position="27"/>
    </location>
</feature>
<feature type="domain" description="MrpA C-terminal/MbhE" evidence="14">
    <location>
        <begin position="689"/>
        <end position="774"/>
    </location>
</feature>
<evidence type="ECO:0000259" key="11">
    <source>
        <dbReference type="Pfam" id="PF00361"/>
    </source>
</evidence>
<reference evidence="15 16" key="2">
    <citation type="submission" date="2020-08" db="EMBL/GenBank/DDBJ databases">
        <title>Stappia taiwanensis sp. nov., isolated from a coastal thermal spring.</title>
        <authorList>
            <person name="Kampfer P."/>
        </authorList>
    </citation>
    <scope>NUCLEOTIDE SEQUENCE [LARGE SCALE GENOMIC DNA]</scope>
    <source>
        <strain evidence="15 16">DSM 23284</strain>
    </source>
</reference>
<evidence type="ECO:0000256" key="3">
    <source>
        <dbReference type="ARBA" id="ARBA00022449"/>
    </source>
</evidence>
<feature type="transmembrane region" description="Helical" evidence="10">
    <location>
        <begin position="749"/>
        <end position="767"/>
    </location>
</feature>
<sequence>MSLIGSEATFIAVLAPFAAAIVAPTLTRLLAHNAAWPLALVPAAIFLFFAGLVPEVAGGASFTPAVDWAPAYGVTFSFFVDGLSTLFALLISGIGTFIILYSGGYLKGHPQQGRFFSFMFLFMGAMLGLVLGNDLITLFIFWELTSITSFLLIGFDHLRAASRRAAIQALVVTGGGGLSLLAGFLVIMAVTGEANMSAVLASGDTLRDSGLYALVLALVLGGAFTKSAQFPFHFWLPNAMEAPTPVSAFLHSATMVKAGVYLLMRMHPVLGDTALWTTILPVFGGATLLVGTILAVRQTDLKLMLAYTTVASLGLLVMLTGTSWEKAIEGAALYLLAHSLFKGALFMVAGTIDHEAGTRDITRLGGLRKAMPITFAAACLAALSMSGLPPFVGFIAKEYLYTGIWGGAGANYALTATAVLGNALMLVIAAAVALKPFLGPKVETPKHAHEGPVLLYAGPVVLSLVGLASALLAHDTGVLVIGPVVSSILGVPSAVDVHLVPTHIGAALYLSLGTIALGVVLFLRLDALRAGTARLLTAIGWGPDKGFDQVIAGIVSFSAWVTRTVQGGRMEVYMTMTFLITAAAILVPMTVAGTWPTGFAMPDFRFYEWGVLAIAAAGLVAVLIARTRLTAIVSLGIQGFAVALIFMLFGAPDLSFTQFMVETLSVVILALVMTRLNLQPRDHRPMAARLCHSVIALAIGAGFAGLLIQITSAPFDRRLSDFFEAYSRTIAHGRNIVNVILVDFRGFDTLGEIAVVMVTGLCVLALIRVRPKRSAEEALDLAAGGDALRKREEARV</sequence>
<proteinExistence type="predicted"/>
<feature type="transmembrane region" description="Helical" evidence="10">
    <location>
        <begin position="572"/>
        <end position="594"/>
    </location>
</feature>
<dbReference type="Gene3D" id="1.20.120.1200">
    <property type="entry name" value="NADH-ubiquinone/plastoquinone oxidoreductase chain 6, subunit NuoJ"/>
    <property type="match status" value="1"/>
</dbReference>
<feature type="domain" description="NADH:quinone oxidoreductase/Mrp antiporter transmembrane" evidence="11">
    <location>
        <begin position="133"/>
        <end position="413"/>
    </location>
</feature>
<organism evidence="15 16">
    <name type="scientific">Stappia taiwanensis</name>
    <dbReference type="NCBI Taxonomy" id="992267"/>
    <lineage>
        <taxon>Bacteria</taxon>
        <taxon>Pseudomonadati</taxon>
        <taxon>Pseudomonadota</taxon>
        <taxon>Alphaproteobacteria</taxon>
        <taxon>Hyphomicrobiales</taxon>
        <taxon>Stappiaceae</taxon>
        <taxon>Stappia</taxon>
    </lineage>
</organism>
<dbReference type="GO" id="GO:0005886">
    <property type="term" value="C:plasma membrane"/>
    <property type="evidence" value="ECO:0007669"/>
    <property type="project" value="UniProtKB-SubCell"/>
</dbReference>
<feature type="transmembrane region" description="Helical" evidence="10">
    <location>
        <begin position="690"/>
        <end position="710"/>
    </location>
</feature>
<protein>
    <submittedName>
        <fullName evidence="15">Putative monovalent cation/H+ antiporter subunit A</fullName>
    </submittedName>
</protein>
<evidence type="ECO:0000256" key="8">
    <source>
        <dbReference type="ARBA" id="ARBA00023136"/>
    </source>
</evidence>
<dbReference type="Pfam" id="PF00361">
    <property type="entry name" value="Proton_antipo_M"/>
    <property type="match status" value="1"/>
</dbReference>
<dbReference type="GO" id="GO:0006811">
    <property type="term" value="P:monoatomic ion transport"/>
    <property type="evidence" value="ECO:0007669"/>
    <property type="project" value="UniProtKB-KW"/>
</dbReference>
<feature type="transmembrane region" description="Helical" evidence="10">
    <location>
        <begin position="453"/>
        <end position="473"/>
    </location>
</feature>
<reference evidence="15 16" key="1">
    <citation type="submission" date="2020-07" db="EMBL/GenBank/DDBJ databases">
        <authorList>
            <person name="Li M."/>
        </authorList>
    </citation>
    <scope>NUCLEOTIDE SEQUENCE [LARGE SCALE GENOMIC DNA]</scope>
    <source>
        <strain evidence="15 16">DSM 23284</strain>
    </source>
</reference>
<feature type="transmembrane region" description="Helical" evidence="10">
    <location>
        <begin position="303"/>
        <end position="324"/>
    </location>
</feature>
<accession>A0A838XVL8</accession>
<evidence type="ECO:0000259" key="12">
    <source>
        <dbReference type="Pfam" id="PF00662"/>
    </source>
</evidence>
<feature type="transmembrane region" description="Helical" evidence="10">
    <location>
        <begin position="330"/>
        <end position="352"/>
    </location>
</feature>
<evidence type="ECO:0000256" key="9">
    <source>
        <dbReference type="RuleBase" id="RU000320"/>
    </source>
</evidence>
<evidence type="ECO:0000256" key="4">
    <source>
        <dbReference type="ARBA" id="ARBA00022475"/>
    </source>
</evidence>
<dbReference type="NCBIfam" id="NF009287">
    <property type="entry name" value="PRK12647.1"/>
    <property type="match status" value="1"/>
</dbReference>
<dbReference type="InterPro" id="IPR001750">
    <property type="entry name" value="ND/Mrp_TM"/>
</dbReference>
<evidence type="ECO:0000256" key="5">
    <source>
        <dbReference type="ARBA" id="ARBA00022692"/>
    </source>
</evidence>
<dbReference type="PANTHER" id="PTHR43373:SF1">
    <property type="entry name" value="NA(+)_H(+) ANTIPORTER SUBUNIT A"/>
    <property type="match status" value="1"/>
</dbReference>
<evidence type="ECO:0000256" key="1">
    <source>
        <dbReference type="ARBA" id="ARBA00004651"/>
    </source>
</evidence>
<dbReference type="Proteomes" id="UP000559404">
    <property type="component" value="Unassembled WGS sequence"/>
</dbReference>
<keyword evidence="5 9" id="KW-0812">Transmembrane</keyword>
<feature type="transmembrane region" description="Helical" evidence="10">
    <location>
        <begin position="248"/>
        <end position="267"/>
    </location>
</feature>
<evidence type="ECO:0000259" key="14">
    <source>
        <dbReference type="Pfam" id="PF20501"/>
    </source>
</evidence>
<feature type="transmembrane region" description="Helical" evidence="10">
    <location>
        <begin position="136"/>
        <end position="155"/>
    </location>
</feature>
<feature type="transmembrane region" description="Helical" evidence="10">
    <location>
        <begin position="113"/>
        <end position="130"/>
    </location>
</feature>
<feature type="domain" description="MrpA C-terminal/MbhD" evidence="13">
    <location>
        <begin position="614"/>
        <end position="676"/>
    </location>
</feature>